<feature type="binding site" evidence="9">
    <location>
        <position position="1234"/>
    </location>
    <ligand>
        <name>ATP</name>
        <dbReference type="ChEBI" id="CHEBI:30616"/>
    </ligand>
</feature>
<feature type="compositionally biased region" description="Basic and acidic residues" evidence="10">
    <location>
        <begin position="757"/>
        <end position="767"/>
    </location>
</feature>
<feature type="region of interest" description="Disordered" evidence="10">
    <location>
        <begin position="747"/>
        <end position="1004"/>
    </location>
</feature>
<feature type="compositionally biased region" description="Polar residues" evidence="10">
    <location>
        <begin position="888"/>
        <end position="899"/>
    </location>
</feature>
<dbReference type="EC" id="2.7.11.24" evidence="2"/>
<feature type="domain" description="Protein kinase" evidence="11">
    <location>
        <begin position="1205"/>
        <end position="1470"/>
    </location>
</feature>
<keyword evidence="6 9" id="KW-0067">ATP-binding</keyword>
<evidence type="ECO:0000256" key="6">
    <source>
        <dbReference type="ARBA" id="ARBA00022840"/>
    </source>
</evidence>
<evidence type="ECO:0000256" key="4">
    <source>
        <dbReference type="ARBA" id="ARBA00022741"/>
    </source>
</evidence>
<protein>
    <recommendedName>
        <fullName evidence="2">mitogen-activated protein kinase</fullName>
        <ecNumber evidence="2">2.7.11.24</ecNumber>
    </recommendedName>
</protein>
<dbReference type="RefSeq" id="XP_016643304.1">
    <property type="nucleotide sequence ID" value="XM_016786959.1"/>
</dbReference>
<dbReference type="FunFam" id="3.30.200.20:FF:000387">
    <property type="entry name" value="Serine/threonine-protein kinase STE11"/>
    <property type="match status" value="1"/>
</dbReference>
<dbReference type="PROSITE" id="PS00107">
    <property type="entry name" value="PROTEIN_KINASE_ATP"/>
    <property type="match status" value="1"/>
</dbReference>
<evidence type="ECO:0000256" key="10">
    <source>
        <dbReference type="SAM" id="MobiDB-lite"/>
    </source>
</evidence>
<feature type="region of interest" description="Disordered" evidence="10">
    <location>
        <begin position="458"/>
        <end position="523"/>
    </location>
</feature>
<dbReference type="Pfam" id="PF00069">
    <property type="entry name" value="Pkinase"/>
    <property type="match status" value="1"/>
</dbReference>
<evidence type="ECO:0000256" key="5">
    <source>
        <dbReference type="ARBA" id="ARBA00022777"/>
    </source>
</evidence>
<dbReference type="PANTHER" id="PTHR48016:SF48">
    <property type="entry name" value="SERINE_THREONINE-PROTEIN KINASE BCK1_SLK1_SSP31"/>
    <property type="match status" value="1"/>
</dbReference>
<feature type="region of interest" description="Disordered" evidence="10">
    <location>
        <begin position="363"/>
        <end position="433"/>
    </location>
</feature>
<dbReference type="OMA" id="MQISPKP"/>
<dbReference type="Gene3D" id="1.10.510.10">
    <property type="entry name" value="Transferase(Phosphotransferase) domain 1"/>
    <property type="match status" value="1"/>
</dbReference>
<feature type="region of interest" description="Disordered" evidence="10">
    <location>
        <begin position="1"/>
        <end position="70"/>
    </location>
</feature>
<dbReference type="PROSITE" id="PS00108">
    <property type="entry name" value="PROTEIN_KINASE_ST"/>
    <property type="match status" value="1"/>
</dbReference>
<comment type="caution">
    <text evidence="12">The sequence shown here is derived from an EMBL/GenBank/DDBJ whole genome shotgun (WGS) entry which is preliminary data.</text>
</comment>
<dbReference type="GO" id="GO:0005524">
    <property type="term" value="F:ATP binding"/>
    <property type="evidence" value="ECO:0007669"/>
    <property type="project" value="UniProtKB-UniRule"/>
</dbReference>
<feature type="compositionally biased region" description="Low complexity" evidence="10">
    <location>
        <begin position="927"/>
        <end position="936"/>
    </location>
</feature>
<dbReference type="GO" id="GO:0000196">
    <property type="term" value="P:cell integrity MAPK cascade"/>
    <property type="evidence" value="ECO:0007669"/>
    <property type="project" value="UniProtKB-ARBA"/>
</dbReference>
<dbReference type="VEuPathDB" id="FungiDB:SAPIO_CDS4401"/>
<dbReference type="SMART" id="SM00220">
    <property type="entry name" value="S_TKc"/>
    <property type="match status" value="1"/>
</dbReference>
<sequence length="1492" mass="162027">MYQNGQRDPSRPFQVPPPPPPMSPPIRQPLGNIMAIPPPPPRYPSATQPANGVMLPPPPGPPPTNPPWQNVLSRMYDGRAGLNIPPPPGGQVQAYNPRLHGTIPAGSTISTIPPPPPPSEQMSATYIPTGDTWGEGVGIPALGFDEPKPLWAMPPPPNGADTANSTPLDESISRDRLYANAMQNARGVSNASTATTTSTASSTSIPPELAAQWPLDRVLSWLQANNFSRDWQETFKALNLYGIQFLELSSVRTGRGNSGMMHQHVYPRLAAQCTQSGTGWDQPAEREEGKRMRRLIRTIVRGEQHDMGKIGPGGDVESPNTPLNPPGPGFSARRYSQVRQLPTLNNNAMSSESHHRSVLKHIDVDGGRRQSPIGDSGEPGFTVKSRPESPRGSPSLAGQELFLPPSSGQLSASPHSAKFGHRSRDSTDSASSNAAIYGSGVPAGASRLNISDMIMTGRAGERQRLSPQDTTPNSDPPSAKDGPRLLSFLSRKKRQEGISPDGTESPTSPGGTLKVTPSQSASDLAAAEKSRSASQFMTHFKSKKHASARNYVLATMDCWNYRMCDVTDLETPSELRHVICGNLGIIDFENTEIYITELGRAEHDEPLDDQKLLATHKKLKAEVPGGLKFLVRRTGPDNSRLSPAASTAATGYLSPGLLPPGMTVDEDTYARLSGGRPRSSSTPPSSRQKSMTEDTIDETSLREESRAYKATLEKKQREYLASRKQAAQKESPVAEAAQYGSIVRKTEINFDQPRSSPYEDKKPDHLFPVRKPPAPPSEPTVTVLKADSLRRRPGQHLRPGSDSGGFPSPRRPGTATSDSSHSRHPSDQLPSLSNALRGINRSLGAIGQPSVSGAPRPISPNRVASQPIMKQGSPESRMSRRTSHGRSQDFTSVSFSNFTKPPAPAAAAPSYDSDDDSDDGLFAVPIKSKNNSNNAAGKRPSLKLDTDRSTKRKSVVFSEPTDTRTGEGDDDYPGSGRSGRSSRRTPGTPSEGWESSAEDSAKLNRRKSFVEKDIWANRPTTDALVNNLDDFFPNLDLDQPVFDENQDVDINAPSPIAEGDETGEASSAGASNAQPPTKENLAALPGSKVSKLYNDNDTLGSDESTLKALERPVSIQRSVRKSGGLSRLKSIREVARGAHEANKRYTTASQGGAGQSSALMRRKSTKMFNANIVQIKPQRDSIMMPQIPQQDANNTQLKRQTTFRWFKGQLIGKGTYGRVYLGMNATTGEFLAVKEVEVNPKAAGGDRAKMRELVAALDQEIDTMQHLDHDNIVQYLGCERKETSISIFLEYISGGSVGSCLRKHGKFEGGVVSSLTRQTLSGLAYLHREGILHRDLKADNILLDLDGTCKISDFGISKKTDNIYGNDKSNNMQGSVFWMAPEVIRSEGEGYSAKVDIWSLGCVVVEMFAGRRPWAKEEAIGAIYKIANGEAPPMPDDIAPIATAFMLDCFQVNPYDRPTAEKLLAEHPFCELDPNYDFRHTELFAKIQGRDL</sequence>
<dbReference type="PROSITE" id="PS50011">
    <property type="entry name" value="PROTEIN_KINASE_DOM"/>
    <property type="match status" value="1"/>
</dbReference>
<evidence type="ECO:0000256" key="1">
    <source>
        <dbReference type="ARBA" id="ARBA00006529"/>
    </source>
</evidence>
<dbReference type="GO" id="GO:0004707">
    <property type="term" value="F:MAP kinase activity"/>
    <property type="evidence" value="ECO:0007669"/>
    <property type="project" value="UniProtKB-EC"/>
</dbReference>
<dbReference type="EMBL" id="JOWA01000092">
    <property type="protein sequence ID" value="KEZ43505.1"/>
    <property type="molecule type" value="Genomic_DNA"/>
</dbReference>
<dbReference type="HOGENOM" id="CLU_000961_3_0_1"/>
<dbReference type="FunFam" id="1.10.510.10:FF:000182">
    <property type="entry name" value="MAP kinase kinase kinase mkh1"/>
    <property type="match status" value="1"/>
</dbReference>
<feature type="compositionally biased region" description="Pro residues" evidence="10">
    <location>
        <begin position="55"/>
        <end position="66"/>
    </location>
</feature>
<feature type="region of interest" description="Disordered" evidence="10">
    <location>
        <begin position="186"/>
        <end position="205"/>
    </location>
</feature>
<dbReference type="InterPro" id="IPR000719">
    <property type="entry name" value="Prot_kinase_dom"/>
</dbReference>
<keyword evidence="13" id="KW-1185">Reference proteome</keyword>
<keyword evidence="4 9" id="KW-0547">Nucleotide-binding</keyword>
<evidence type="ECO:0000256" key="8">
    <source>
        <dbReference type="ARBA" id="ARBA00048130"/>
    </source>
</evidence>
<feature type="compositionally biased region" description="Pro residues" evidence="10">
    <location>
        <begin position="14"/>
        <end position="27"/>
    </location>
</feature>
<evidence type="ECO:0000256" key="7">
    <source>
        <dbReference type="ARBA" id="ARBA00047919"/>
    </source>
</evidence>
<evidence type="ECO:0000256" key="9">
    <source>
        <dbReference type="PROSITE-ProRule" id="PRU10141"/>
    </source>
</evidence>
<feature type="compositionally biased region" description="Low complexity" evidence="10">
    <location>
        <begin position="673"/>
        <end position="687"/>
    </location>
</feature>
<dbReference type="InterPro" id="IPR008271">
    <property type="entry name" value="Ser/Thr_kinase_AS"/>
</dbReference>
<dbReference type="OrthoDB" id="266718at2759"/>
<feature type="compositionally biased region" description="Polar residues" evidence="10">
    <location>
        <begin position="636"/>
        <end position="649"/>
    </location>
</feature>
<dbReference type="SUPFAM" id="SSF56112">
    <property type="entry name" value="Protein kinase-like (PK-like)"/>
    <property type="match status" value="1"/>
</dbReference>
<organism evidence="12 13">
    <name type="scientific">Pseudallescheria apiosperma</name>
    <name type="common">Scedosporium apiospermum</name>
    <dbReference type="NCBI Taxonomy" id="563466"/>
    <lineage>
        <taxon>Eukaryota</taxon>
        <taxon>Fungi</taxon>
        <taxon>Dikarya</taxon>
        <taxon>Ascomycota</taxon>
        <taxon>Pezizomycotina</taxon>
        <taxon>Sordariomycetes</taxon>
        <taxon>Hypocreomycetidae</taxon>
        <taxon>Microascales</taxon>
        <taxon>Microascaceae</taxon>
        <taxon>Scedosporium</taxon>
    </lineage>
</organism>
<dbReference type="InterPro" id="IPR011009">
    <property type="entry name" value="Kinase-like_dom_sf"/>
</dbReference>
<evidence type="ECO:0000256" key="2">
    <source>
        <dbReference type="ARBA" id="ARBA00012411"/>
    </source>
</evidence>
<dbReference type="PANTHER" id="PTHR48016">
    <property type="entry name" value="MAP KINASE KINASE KINASE SSK2-RELATED-RELATED"/>
    <property type="match status" value="1"/>
</dbReference>
<gene>
    <name evidence="12" type="ORF">SAPIO_CDS4401</name>
</gene>
<keyword evidence="3" id="KW-0808">Transferase</keyword>
<dbReference type="GO" id="GO:0004709">
    <property type="term" value="F:MAP kinase kinase kinase activity"/>
    <property type="evidence" value="ECO:0007669"/>
    <property type="project" value="UniProtKB-ARBA"/>
</dbReference>
<feature type="region of interest" description="Disordered" evidence="10">
    <location>
        <begin position="1045"/>
        <end position="1088"/>
    </location>
</feature>
<evidence type="ECO:0000313" key="13">
    <source>
        <dbReference type="Proteomes" id="UP000028545"/>
    </source>
</evidence>
<feature type="region of interest" description="Disordered" evidence="10">
    <location>
        <begin position="305"/>
        <end position="333"/>
    </location>
</feature>
<dbReference type="KEGG" id="sapo:SAPIO_CDS4401"/>
<dbReference type="GeneID" id="27723473"/>
<dbReference type="InterPro" id="IPR017441">
    <property type="entry name" value="Protein_kinase_ATP_BS"/>
</dbReference>
<name>A0A084G843_PSEDA</name>
<proteinExistence type="inferred from homology"/>
<dbReference type="Proteomes" id="UP000028545">
    <property type="component" value="Unassembled WGS sequence"/>
</dbReference>
<feature type="region of interest" description="Disordered" evidence="10">
    <location>
        <begin position="634"/>
        <end position="702"/>
    </location>
</feature>
<keyword evidence="5" id="KW-0418">Kinase</keyword>
<feature type="compositionally biased region" description="Low complexity" evidence="10">
    <location>
        <begin position="973"/>
        <end position="990"/>
    </location>
</feature>
<comment type="catalytic activity">
    <reaction evidence="7">
        <text>L-threonyl-[protein] + ATP = O-phospho-L-threonyl-[protein] + ADP + H(+)</text>
        <dbReference type="Rhea" id="RHEA:46608"/>
        <dbReference type="Rhea" id="RHEA-COMP:11060"/>
        <dbReference type="Rhea" id="RHEA-COMP:11605"/>
        <dbReference type="ChEBI" id="CHEBI:15378"/>
        <dbReference type="ChEBI" id="CHEBI:30013"/>
        <dbReference type="ChEBI" id="CHEBI:30616"/>
        <dbReference type="ChEBI" id="CHEBI:61977"/>
        <dbReference type="ChEBI" id="CHEBI:456216"/>
        <dbReference type="EC" id="2.7.11.24"/>
    </reaction>
    <physiologicalReaction direction="left-to-right" evidence="7">
        <dbReference type="Rhea" id="RHEA:46609"/>
    </physiologicalReaction>
</comment>
<feature type="compositionally biased region" description="Polar residues" evidence="10">
    <location>
        <begin position="502"/>
        <end position="522"/>
    </location>
</feature>
<evidence type="ECO:0000259" key="11">
    <source>
        <dbReference type="PROSITE" id="PS50011"/>
    </source>
</evidence>
<evidence type="ECO:0000256" key="3">
    <source>
        <dbReference type="ARBA" id="ARBA00022679"/>
    </source>
</evidence>
<evidence type="ECO:0000313" key="12">
    <source>
        <dbReference type="EMBL" id="KEZ43505.1"/>
    </source>
</evidence>
<dbReference type="InterPro" id="IPR050538">
    <property type="entry name" value="MAP_kinase_kinase_kinase"/>
</dbReference>
<comment type="catalytic activity">
    <reaction evidence="8">
        <text>L-seryl-[protein] + ATP = O-phospho-L-seryl-[protein] + ADP + H(+)</text>
        <dbReference type="Rhea" id="RHEA:17989"/>
        <dbReference type="Rhea" id="RHEA-COMP:9863"/>
        <dbReference type="Rhea" id="RHEA-COMP:11604"/>
        <dbReference type="ChEBI" id="CHEBI:15378"/>
        <dbReference type="ChEBI" id="CHEBI:29999"/>
        <dbReference type="ChEBI" id="CHEBI:30616"/>
        <dbReference type="ChEBI" id="CHEBI:83421"/>
        <dbReference type="ChEBI" id="CHEBI:456216"/>
        <dbReference type="EC" id="2.7.11.24"/>
    </reaction>
    <physiologicalReaction direction="left-to-right" evidence="8">
        <dbReference type="Rhea" id="RHEA:17990"/>
    </physiologicalReaction>
</comment>
<accession>A0A084G843</accession>
<reference evidence="12 13" key="1">
    <citation type="journal article" date="2014" name="Genome Announc.">
        <title>Draft genome sequence of the pathogenic fungus Scedosporium apiospermum.</title>
        <authorList>
            <person name="Vandeputte P."/>
            <person name="Ghamrawi S."/>
            <person name="Rechenmann M."/>
            <person name="Iltis A."/>
            <person name="Giraud S."/>
            <person name="Fleury M."/>
            <person name="Thornton C."/>
            <person name="Delhaes L."/>
            <person name="Meyer W."/>
            <person name="Papon N."/>
            <person name="Bouchara J.P."/>
        </authorList>
    </citation>
    <scope>NUCLEOTIDE SEQUENCE [LARGE SCALE GENOMIC DNA]</scope>
    <source>
        <strain evidence="12 13">IHEM 14462</strain>
    </source>
</reference>
<feature type="compositionally biased region" description="Polar residues" evidence="10">
    <location>
        <begin position="1064"/>
        <end position="1077"/>
    </location>
</feature>
<comment type="similarity">
    <text evidence="1">Belongs to the protein kinase superfamily. STE Ser/Thr protein kinase family. MAP kinase kinase kinase subfamily.</text>
</comment>
<feature type="compositionally biased region" description="Low complexity" evidence="10">
    <location>
        <begin position="189"/>
        <end position="204"/>
    </location>
</feature>